<evidence type="ECO:0000313" key="4">
    <source>
        <dbReference type="Proteomes" id="UP000054937"/>
    </source>
</evidence>
<dbReference type="InParanoid" id="A0A0V0QUJ8"/>
<comment type="caution">
    <text evidence="3">The sequence shown here is derived from an EMBL/GenBank/DDBJ whole genome shotgun (WGS) entry which is preliminary data.</text>
</comment>
<dbReference type="InterPro" id="IPR032396">
    <property type="entry name" value="SAS-6_N"/>
</dbReference>
<dbReference type="PANTHER" id="PTHR34230">
    <property type="entry name" value="ASSEMBLY ABNORMAL PROTEIN 6, PUTATIVE-RELATED"/>
    <property type="match status" value="1"/>
</dbReference>
<proteinExistence type="predicted"/>
<protein>
    <recommendedName>
        <fullName evidence="2">Spindle assembly abnormal protein 6 N-terminal domain-containing protein</fullName>
    </recommendedName>
</protein>
<name>A0A0V0QUJ8_PSEPJ</name>
<dbReference type="EMBL" id="LDAU01000102">
    <property type="protein sequence ID" value="KRX05983.1"/>
    <property type="molecule type" value="Genomic_DNA"/>
</dbReference>
<dbReference type="PANTHER" id="PTHR34230:SF2">
    <property type="entry name" value="SPINDLE ASSEMBLY ABNORMAL PROTEIN 6 N-TERMINAL DOMAIN-CONTAINING PROTEIN"/>
    <property type="match status" value="1"/>
</dbReference>
<accession>A0A0V0QUJ8</accession>
<gene>
    <name evidence="3" type="ORF">PPERSA_01061</name>
</gene>
<evidence type="ECO:0000313" key="3">
    <source>
        <dbReference type="EMBL" id="KRX05983.1"/>
    </source>
</evidence>
<reference evidence="3 4" key="1">
    <citation type="journal article" date="2015" name="Sci. Rep.">
        <title>Genome of the facultative scuticociliatosis pathogen Pseudocohnilembus persalinus provides insight into its virulence through horizontal gene transfer.</title>
        <authorList>
            <person name="Xiong J."/>
            <person name="Wang G."/>
            <person name="Cheng J."/>
            <person name="Tian M."/>
            <person name="Pan X."/>
            <person name="Warren A."/>
            <person name="Jiang C."/>
            <person name="Yuan D."/>
            <person name="Miao W."/>
        </authorList>
    </citation>
    <scope>NUCLEOTIDE SEQUENCE [LARGE SCALE GENOMIC DNA]</scope>
    <source>
        <strain evidence="3">36N120E</strain>
    </source>
</reference>
<evidence type="ECO:0000256" key="1">
    <source>
        <dbReference type="SAM" id="MobiDB-lite"/>
    </source>
</evidence>
<dbReference type="OrthoDB" id="49058at2759"/>
<feature type="domain" description="Spindle assembly abnormal protein 6 N-terminal" evidence="2">
    <location>
        <begin position="35"/>
        <end position="167"/>
    </location>
</feature>
<dbReference type="AlphaFoldDB" id="A0A0V0QUJ8"/>
<feature type="region of interest" description="Disordered" evidence="1">
    <location>
        <begin position="223"/>
        <end position="243"/>
    </location>
</feature>
<sequence length="243" mass="28646">MSKFLDDRGQEQASQFDFQALEEIDPSLEGGFSISYDREIPIELRLQDVNTQPQDVGTLESIRVKILIQGENLNYNVMKIELTSETDLFFNYISIIDEESFQRIKNDQKIKIEFNQFLNMVIKLFNHCHKEPHNFFSVFFMQRDGQARLDFIENMEYKFLEMLTIDFIASPEDIIRQNVTYRYNILKAKMMFVTNRLTDISALIKLKNPSLLVQLQKNNNQQNSSILNKSQMGNQQSNSRFLR</sequence>
<dbReference type="Gene3D" id="2.170.210.20">
    <property type="entry name" value="Spindle assembly abnormal protein 6, N-terminal domain"/>
    <property type="match status" value="1"/>
</dbReference>
<feature type="compositionally biased region" description="Polar residues" evidence="1">
    <location>
        <begin position="232"/>
        <end position="243"/>
    </location>
</feature>
<organism evidence="3 4">
    <name type="scientific">Pseudocohnilembus persalinus</name>
    <name type="common">Ciliate</name>
    <dbReference type="NCBI Taxonomy" id="266149"/>
    <lineage>
        <taxon>Eukaryota</taxon>
        <taxon>Sar</taxon>
        <taxon>Alveolata</taxon>
        <taxon>Ciliophora</taxon>
        <taxon>Intramacronucleata</taxon>
        <taxon>Oligohymenophorea</taxon>
        <taxon>Scuticociliatia</taxon>
        <taxon>Philasterida</taxon>
        <taxon>Pseudocohnilembidae</taxon>
        <taxon>Pseudocohnilembus</taxon>
    </lineage>
</organism>
<keyword evidence="4" id="KW-1185">Reference proteome</keyword>
<dbReference type="Proteomes" id="UP000054937">
    <property type="component" value="Unassembled WGS sequence"/>
</dbReference>
<dbReference type="InterPro" id="IPR038558">
    <property type="entry name" value="SAS-6_N_sf"/>
</dbReference>
<dbReference type="OMA" id="PTIMIEI"/>
<dbReference type="Pfam" id="PF16531">
    <property type="entry name" value="SAS-6_N"/>
    <property type="match status" value="1"/>
</dbReference>
<evidence type="ECO:0000259" key="2">
    <source>
        <dbReference type="Pfam" id="PF16531"/>
    </source>
</evidence>
<dbReference type="CDD" id="cd10142">
    <property type="entry name" value="HD_SAS6_N"/>
    <property type="match status" value="1"/>
</dbReference>